<dbReference type="EMBL" id="SRMA01026059">
    <property type="protein sequence ID" value="TRY88269.1"/>
    <property type="molecule type" value="Genomic_DNA"/>
</dbReference>
<feature type="region of interest" description="Disordered" evidence="1">
    <location>
        <begin position="218"/>
        <end position="251"/>
    </location>
</feature>
<reference evidence="2 3" key="1">
    <citation type="journal article" date="2019" name="Sci. Data">
        <title>Hybrid genome assembly and annotation of Danionella translucida.</title>
        <authorList>
            <person name="Kadobianskyi M."/>
            <person name="Schulze L."/>
            <person name="Schuelke M."/>
            <person name="Judkewitz B."/>
        </authorList>
    </citation>
    <scope>NUCLEOTIDE SEQUENCE [LARGE SCALE GENOMIC DNA]</scope>
    <source>
        <strain evidence="2 3">Bolton</strain>
    </source>
</reference>
<name>A0A553QEC4_9TELE</name>
<evidence type="ECO:0000256" key="1">
    <source>
        <dbReference type="SAM" id="MobiDB-lite"/>
    </source>
</evidence>
<gene>
    <name evidence="2" type="ORF">DNTS_032460</name>
</gene>
<evidence type="ECO:0000313" key="3">
    <source>
        <dbReference type="Proteomes" id="UP000316079"/>
    </source>
</evidence>
<sequence length="251" mass="28729">MDLAKSINKLDKIQEAMMNNSRCTNSVPKQFEFQKTVFVLSLFYLLHDSKFNIFRQNDHTRECTKCRTRNGELDLKSQYMHYCKLFFTLWPTQQNTAECPRGSCLLDAPPRVIFAISIKCQLTTSHLYSIIPMAGISIIEITKHFPKFEKGSVLGSLAFLVDNLPLRNLMKHGVSFHQFSAVCYIKAISFLSSTCSGLLSSNSVTHRKSLQHNQVDSYKSEMHGNNGNQTEYCSAPLQGGERERERKRESR</sequence>
<protein>
    <submittedName>
        <fullName evidence="2">Uncharacterized protein</fullName>
    </submittedName>
</protein>
<feature type="compositionally biased region" description="Polar residues" evidence="1">
    <location>
        <begin position="218"/>
        <end position="232"/>
    </location>
</feature>
<feature type="compositionally biased region" description="Basic and acidic residues" evidence="1">
    <location>
        <begin position="240"/>
        <end position="251"/>
    </location>
</feature>
<keyword evidence="3" id="KW-1185">Reference proteome</keyword>
<comment type="caution">
    <text evidence="2">The sequence shown here is derived from an EMBL/GenBank/DDBJ whole genome shotgun (WGS) entry which is preliminary data.</text>
</comment>
<organism evidence="2 3">
    <name type="scientific">Danionella cerebrum</name>
    <dbReference type="NCBI Taxonomy" id="2873325"/>
    <lineage>
        <taxon>Eukaryota</taxon>
        <taxon>Metazoa</taxon>
        <taxon>Chordata</taxon>
        <taxon>Craniata</taxon>
        <taxon>Vertebrata</taxon>
        <taxon>Euteleostomi</taxon>
        <taxon>Actinopterygii</taxon>
        <taxon>Neopterygii</taxon>
        <taxon>Teleostei</taxon>
        <taxon>Ostariophysi</taxon>
        <taxon>Cypriniformes</taxon>
        <taxon>Danionidae</taxon>
        <taxon>Danioninae</taxon>
        <taxon>Danionella</taxon>
    </lineage>
</organism>
<dbReference type="Proteomes" id="UP000316079">
    <property type="component" value="Unassembled WGS sequence"/>
</dbReference>
<accession>A0A553QEC4</accession>
<dbReference type="AlphaFoldDB" id="A0A553QEC4"/>
<proteinExistence type="predicted"/>
<evidence type="ECO:0000313" key="2">
    <source>
        <dbReference type="EMBL" id="TRY88269.1"/>
    </source>
</evidence>